<dbReference type="RefSeq" id="WP_281809526.1">
    <property type="nucleotide sequence ID" value="NZ_BSDO01000009.1"/>
</dbReference>
<keyword evidence="2" id="KW-0813">Transport</keyword>
<dbReference type="InterPro" id="IPR027417">
    <property type="entry name" value="P-loop_NTPase"/>
</dbReference>
<accession>A0A9W6CRH1</accession>
<sequence>MEIFAAADADVAAKVRADEIRATFTPPEPRASAPHWTGEPIHLSAVTKSFGARPVLRRLDLDVPAGQFLAVVGRSGGGKTTLMRLICGLDLATSGEVRVGESRVTGLMPQVRLLFQDARLAPWQRVLANVGIARGPHWREEAHAALRDVGLADRGRDWPSVLSGGQKQRVSLARALVSRPGVLLLDEPFGALDALTRTEMHRLTERIWTEHGFTVVLITHDVAEAVALADRVVVLRQGEIALDVPVDLPRPRTGIASAEALDLQRRILAAV</sequence>
<comment type="caution">
    <text evidence="9">The sequence shown here is derived from an EMBL/GenBank/DDBJ whole genome shotgun (WGS) entry which is preliminary data.</text>
</comment>
<dbReference type="Proteomes" id="UP001144397">
    <property type="component" value="Unassembled WGS sequence"/>
</dbReference>
<evidence type="ECO:0000256" key="1">
    <source>
        <dbReference type="ARBA" id="ARBA00005417"/>
    </source>
</evidence>
<dbReference type="AlphaFoldDB" id="A0A9W6CRH1"/>
<dbReference type="SUPFAM" id="SSF52540">
    <property type="entry name" value="P-loop containing nucleoside triphosphate hydrolases"/>
    <property type="match status" value="1"/>
</dbReference>
<evidence type="ECO:0000256" key="4">
    <source>
        <dbReference type="ARBA" id="ARBA00022741"/>
    </source>
</evidence>
<proteinExistence type="inferred from homology"/>
<dbReference type="SMART" id="SM00382">
    <property type="entry name" value="AAA"/>
    <property type="match status" value="1"/>
</dbReference>
<dbReference type="GeneID" id="95765246"/>
<dbReference type="GO" id="GO:0016887">
    <property type="term" value="F:ATP hydrolysis activity"/>
    <property type="evidence" value="ECO:0007669"/>
    <property type="project" value="InterPro"/>
</dbReference>
<gene>
    <name evidence="9" type="primary">ssuB</name>
    <name evidence="10" type="ORF">GGQ86_004671</name>
    <name evidence="9" type="ORF">XFLAVUS301_44750</name>
</gene>
<dbReference type="PROSITE" id="PS50893">
    <property type="entry name" value="ABC_TRANSPORTER_2"/>
    <property type="match status" value="1"/>
</dbReference>
<dbReference type="InterPro" id="IPR003593">
    <property type="entry name" value="AAA+_ATPase"/>
</dbReference>
<evidence type="ECO:0000256" key="6">
    <source>
        <dbReference type="ARBA" id="ARBA00022967"/>
    </source>
</evidence>
<evidence type="ECO:0000256" key="3">
    <source>
        <dbReference type="ARBA" id="ARBA00022475"/>
    </source>
</evidence>
<reference evidence="10 12" key="2">
    <citation type="submission" date="2023-07" db="EMBL/GenBank/DDBJ databases">
        <title>Genomic Encyclopedia of Type Strains, Phase IV (KMG-IV): sequencing the most valuable type-strain genomes for metagenomic binning, comparative biology and taxonomic classification.</title>
        <authorList>
            <person name="Goeker M."/>
        </authorList>
    </citation>
    <scope>NUCLEOTIDE SEQUENCE [LARGE SCALE GENOMIC DNA]</scope>
    <source>
        <strain evidence="10 12">DSM 338</strain>
    </source>
</reference>
<keyword evidence="3" id="KW-1003">Cell membrane</keyword>
<evidence type="ECO:0000256" key="5">
    <source>
        <dbReference type="ARBA" id="ARBA00022840"/>
    </source>
</evidence>
<keyword evidence="12" id="KW-1185">Reference proteome</keyword>
<evidence type="ECO:0000256" key="2">
    <source>
        <dbReference type="ARBA" id="ARBA00022448"/>
    </source>
</evidence>
<keyword evidence="6" id="KW-1278">Translocase</keyword>
<keyword evidence="5 9" id="KW-0067">ATP-binding</keyword>
<dbReference type="Pfam" id="PF00005">
    <property type="entry name" value="ABC_tran"/>
    <property type="match status" value="1"/>
</dbReference>
<keyword evidence="7" id="KW-0472">Membrane</keyword>
<dbReference type="InterPro" id="IPR050166">
    <property type="entry name" value="ABC_transporter_ATP-bind"/>
</dbReference>
<organism evidence="9 11">
    <name type="scientific">Xanthobacter flavus</name>
    <dbReference type="NCBI Taxonomy" id="281"/>
    <lineage>
        <taxon>Bacteria</taxon>
        <taxon>Pseudomonadati</taxon>
        <taxon>Pseudomonadota</taxon>
        <taxon>Alphaproteobacteria</taxon>
        <taxon>Hyphomicrobiales</taxon>
        <taxon>Xanthobacteraceae</taxon>
        <taxon>Xanthobacter</taxon>
    </lineage>
</organism>
<name>A0A9W6CRH1_XANFL</name>
<feature type="domain" description="ABC transporter" evidence="8">
    <location>
        <begin position="41"/>
        <end position="262"/>
    </location>
</feature>
<evidence type="ECO:0000259" key="8">
    <source>
        <dbReference type="PROSITE" id="PS50893"/>
    </source>
</evidence>
<evidence type="ECO:0000256" key="7">
    <source>
        <dbReference type="ARBA" id="ARBA00023136"/>
    </source>
</evidence>
<protein>
    <submittedName>
        <fullName evidence="9">Aliphatic sulfonates import ATP-binding protein SsuB</fullName>
    </submittedName>
    <submittedName>
        <fullName evidence="10">Sulfonate transport system ATP-binding protein</fullName>
        <ecNumber evidence="10">3.6.3.-</ecNumber>
    </submittedName>
</protein>
<evidence type="ECO:0000313" key="9">
    <source>
        <dbReference type="EMBL" id="GLI24801.1"/>
    </source>
</evidence>
<dbReference type="InterPro" id="IPR003439">
    <property type="entry name" value="ABC_transporter-like_ATP-bd"/>
</dbReference>
<dbReference type="GO" id="GO:0005524">
    <property type="term" value="F:ATP binding"/>
    <property type="evidence" value="ECO:0007669"/>
    <property type="project" value="UniProtKB-KW"/>
</dbReference>
<dbReference type="Proteomes" id="UP001245370">
    <property type="component" value="Unassembled WGS sequence"/>
</dbReference>
<dbReference type="PANTHER" id="PTHR42788:SF17">
    <property type="entry name" value="ALIPHATIC SULFONATES IMPORT ATP-BINDING PROTEIN SSUB"/>
    <property type="match status" value="1"/>
</dbReference>
<dbReference type="EMBL" id="BSDO01000009">
    <property type="protein sequence ID" value="GLI24801.1"/>
    <property type="molecule type" value="Genomic_DNA"/>
</dbReference>
<dbReference type="InterPro" id="IPR017871">
    <property type="entry name" value="ABC_transporter-like_CS"/>
</dbReference>
<dbReference type="PANTHER" id="PTHR42788">
    <property type="entry name" value="TAURINE IMPORT ATP-BINDING PROTEIN-RELATED"/>
    <property type="match status" value="1"/>
</dbReference>
<dbReference type="EC" id="3.6.3.-" evidence="10"/>
<keyword evidence="4" id="KW-0547">Nucleotide-binding</keyword>
<reference evidence="9" key="1">
    <citation type="submission" date="2022-12" db="EMBL/GenBank/DDBJ databases">
        <title>Reference genome sequencing for broad-spectrum identification of bacterial and archaeal isolates by mass spectrometry.</title>
        <authorList>
            <person name="Sekiguchi Y."/>
            <person name="Tourlousse D.M."/>
        </authorList>
    </citation>
    <scope>NUCLEOTIDE SEQUENCE</scope>
    <source>
        <strain evidence="9">301</strain>
    </source>
</reference>
<evidence type="ECO:0000313" key="12">
    <source>
        <dbReference type="Proteomes" id="UP001245370"/>
    </source>
</evidence>
<dbReference type="EMBL" id="JAVDPY010000010">
    <property type="protein sequence ID" value="MDR6336173.1"/>
    <property type="molecule type" value="Genomic_DNA"/>
</dbReference>
<evidence type="ECO:0000313" key="10">
    <source>
        <dbReference type="EMBL" id="MDR6336173.1"/>
    </source>
</evidence>
<dbReference type="Gene3D" id="3.40.50.300">
    <property type="entry name" value="P-loop containing nucleotide triphosphate hydrolases"/>
    <property type="match status" value="1"/>
</dbReference>
<keyword evidence="10" id="KW-0378">Hydrolase</keyword>
<comment type="similarity">
    <text evidence="1">Belongs to the ABC transporter superfamily.</text>
</comment>
<evidence type="ECO:0000313" key="11">
    <source>
        <dbReference type="Proteomes" id="UP001144397"/>
    </source>
</evidence>
<dbReference type="PROSITE" id="PS00211">
    <property type="entry name" value="ABC_TRANSPORTER_1"/>
    <property type="match status" value="1"/>
</dbReference>